<protein>
    <submittedName>
        <fullName evidence="1">Uncharacterized protein</fullName>
    </submittedName>
</protein>
<organism evidence="1 2">
    <name type="scientific">Smittium mucronatum</name>
    <dbReference type="NCBI Taxonomy" id="133383"/>
    <lineage>
        <taxon>Eukaryota</taxon>
        <taxon>Fungi</taxon>
        <taxon>Fungi incertae sedis</taxon>
        <taxon>Zoopagomycota</taxon>
        <taxon>Kickxellomycotina</taxon>
        <taxon>Harpellomycetes</taxon>
        <taxon>Harpellales</taxon>
        <taxon>Legeriomycetaceae</taxon>
        <taxon>Smittium</taxon>
    </lineage>
</organism>
<name>A0A1R0H4V9_9FUNG</name>
<evidence type="ECO:0000313" key="2">
    <source>
        <dbReference type="Proteomes" id="UP000187455"/>
    </source>
</evidence>
<evidence type="ECO:0000313" key="1">
    <source>
        <dbReference type="EMBL" id="OLY84118.1"/>
    </source>
</evidence>
<dbReference type="Proteomes" id="UP000187455">
    <property type="component" value="Unassembled WGS sequence"/>
</dbReference>
<gene>
    <name evidence="1" type="ORF">AYI68_g1729</name>
</gene>
<comment type="caution">
    <text evidence="1">The sequence shown here is derived from an EMBL/GenBank/DDBJ whole genome shotgun (WGS) entry which is preliminary data.</text>
</comment>
<reference evidence="1 2" key="1">
    <citation type="journal article" date="2016" name="Mol. Biol. Evol.">
        <title>Genome-Wide Survey of Gut Fungi (Harpellales) Reveals the First Horizontally Transferred Ubiquitin Gene from a Mosquito Host.</title>
        <authorList>
            <person name="Wang Y."/>
            <person name="White M.M."/>
            <person name="Kvist S."/>
            <person name="Moncalvo J.M."/>
        </authorList>
    </citation>
    <scope>NUCLEOTIDE SEQUENCE [LARGE SCALE GENOMIC DNA]</scope>
    <source>
        <strain evidence="1 2">ALG-7-W6</strain>
    </source>
</reference>
<sequence>MQREMLATISDIINDSYHGFVSDKLVQLIDNSPELLVSILDALGSLKGSEKINVIESIRNGIKSEIISENNLIVPSYKRSEKTILFGKYLLTSICY</sequence>
<keyword evidence="2" id="KW-1185">Reference proteome</keyword>
<dbReference type="STRING" id="133383.A0A1R0H4V9"/>
<proteinExistence type="predicted"/>
<dbReference type="EMBL" id="LSSL01000611">
    <property type="protein sequence ID" value="OLY84118.1"/>
    <property type="molecule type" value="Genomic_DNA"/>
</dbReference>
<dbReference type="OrthoDB" id="27031at2759"/>
<dbReference type="AlphaFoldDB" id="A0A1R0H4V9"/>
<accession>A0A1R0H4V9</accession>